<dbReference type="InterPro" id="IPR036922">
    <property type="entry name" value="Rieske_2Fe-2S_sf"/>
</dbReference>
<dbReference type="PANTHER" id="PTHR21496">
    <property type="entry name" value="FERREDOXIN-RELATED"/>
    <property type="match status" value="1"/>
</dbReference>
<evidence type="ECO:0000256" key="3">
    <source>
        <dbReference type="ARBA" id="ARBA00023004"/>
    </source>
</evidence>
<organism evidence="6 7">
    <name type="scientific">Brevibacterium paucivorans</name>
    <dbReference type="NCBI Taxonomy" id="170994"/>
    <lineage>
        <taxon>Bacteria</taxon>
        <taxon>Bacillati</taxon>
        <taxon>Actinomycetota</taxon>
        <taxon>Actinomycetes</taxon>
        <taxon>Micrococcales</taxon>
        <taxon>Brevibacteriaceae</taxon>
        <taxon>Brevibacterium</taxon>
    </lineage>
</organism>
<dbReference type="SUPFAM" id="SSF50022">
    <property type="entry name" value="ISP domain"/>
    <property type="match status" value="1"/>
</dbReference>
<dbReference type="AlphaFoldDB" id="A0A2N6VQL1"/>
<name>A0A2N6VQL1_9MICO</name>
<evidence type="ECO:0000313" key="6">
    <source>
        <dbReference type="EMBL" id="PMD06379.1"/>
    </source>
</evidence>
<sequence length="100" mass="10785">MKSVAKSTDVTPGSAIRVKVDGVEVCVARTETGELHAIDDLCTHGEVSLSEGDVMGCAIECWLHGSTFDLRTGEPQNPPAFDPVAVYECMERDGEIYVKL</sequence>
<protein>
    <submittedName>
        <fullName evidence="6">Non-heme iron oxygenase ferredoxin subunit</fullName>
    </submittedName>
</protein>
<gene>
    <name evidence="6" type="ORF">CJ199_03160</name>
</gene>
<evidence type="ECO:0000259" key="5">
    <source>
        <dbReference type="PROSITE" id="PS51296"/>
    </source>
</evidence>
<keyword evidence="2" id="KW-0479">Metal-binding</keyword>
<dbReference type="Gene3D" id="2.102.10.10">
    <property type="entry name" value="Rieske [2Fe-2S] iron-sulphur domain"/>
    <property type="match status" value="1"/>
</dbReference>
<dbReference type="GO" id="GO:0046872">
    <property type="term" value="F:metal ion binding"/>
    <property type="evidence" value="ECO:0007669"/>
    <property type="project" value="UniProtKB-KW"/>
</dbReference>
<reference evidence="6 7" key="1">
    <citation type="submission" date="2017-09" db="EMBL/GenBank/DDBJ databases">
        <title>Bacterial strain isolated from the female urinary microbiota.</title>
        <authorList>
            <person name="Thomas-White K."/>
            <person name="Kumar N."/>
            <person name="Forster S."/>
            <person name="Putonti C."/>
            <person name="Lawley T."/>
            <person name="Wolfe A.J."/>
        </authorList>
    </citation>
    <scope>NUCLEOTIDE SEQUENCE [LARGE SCALE GENOMIC DNA]</scope>
    <source>
        <strain evidence="6 7">UMB1301</strain>
    </source>
</reference>
<keyword evidence="1" id="KW-0001">2Fe-2S</keyword>
<dbReference type="Proteomes" id="UP000235598">
    <property type="component" value="Unassembled WGS sequence"/>
</dbReference>
<dbReference type="InterPro" id="IPR017941">
    <property type="entry name" value="Rieske_2Fe-2S"/>
</dbReference>
<accession>A0A2N6VQL1</accession>
<evidence type="ECO:0000256" key="2">
    <source>
        <dbReference type="ARBA" id="ARBA00022723"/>
    </source>
</evidence>
<keyword evidence="3" id="KW-0408">Iron</keyword>
<dbReference type="GO" id="GO:0051537">
    <property type="term" value="F:2 iron, 2 sulfur cluster binding"/>
    <property type="evidence" value="ECO:0007669"/>
    <property type="project" value="UniProtKB-KW"/>
</dbReference>
<dbReference type="CDD" id="cd03528">
    <property type="entry name" value="Rieske_RO_ferredoxin"/>
    <property type="match status" value="1"/>
</dbReference>
<dbReference type="PANTHER" id="PTHR21496:SF23">
    <property type="entry name" value="3-PHENYLPROPIONATE_CINNAMIC ACID DIOXYGENASE FERREDOXIN SUBUNIT"/>
    <property type="match status" value="1"/>
</dbReference>
<feature type="domain" description="Rieske" evidence="5">
    <location>
        <begin position="2"/>
        <end position="98"/>
    </location>
</feature>
<evidence type="ECO:0000256" key="1">
    <source>
        <dbReference type="ARBA" id="ARBA00022714"/>
    </source>
</evidence>
<comment type="caution">
    <text evidence="6">The sequence shown here is derived from an EMBL/GenBank/DDBJ whole genome shotgun (WGS) entry which is preliminary data.</text>
</comment>
<dbReference type="EMBL" id="PNHK01000001">
    <property type="protein sequence ID" value="PMD06379.1"/>
    <property type="molecule type" value="Genomic_DNA"/>
</dbReference>
<dbReference type="RefSeq" id="WP_102238025.1">
    <property type="nucleotide sequence ID" value="NZ_PNHK01000001.1"/>
</dbReference>
<dbReference type="Pfam" id="PF00355">
    <property type="entry name" value="Rieske"/>
    <property type="match status" value="1"/>
</dbReference>
<dbReference type="GO" id="GO:0016705">
    <property type="term" value="F:oxidoreductase activity, acting on paired donors, with incorporation or reduction of molecular oxygen"/>
    <property type="evidence" value="ECO:0007669"/>
    <property type="project" value="UniProtKB-ARBA"/>
</dbReference>
<evidence type="ECO:0000313" key="7">
    <source>
        <dbReference type="Proteomes" id="UP000235598"/>
    </source>
</evidence>
<dbReference type="OrthoDB" id="147178at2"/>
<dbReference type="GO" id="GO:0004497">
    <property type="term" value="F:monooxygenase activity"/>
    <property type="evidence" value="ECO:0007669"/>
    <property type="project" value="UniProtKB-ARBA"/>
</dbReference>
<keyword evidence="4" id="KW-0411">Iron-sulfur</keyword>
<proteinExistence type="predicted"/>
<dbReference type="PROSITE" id="PS51296">
    <property type="entry name" value="RIESKE"/>
    <property type="match status" value="1"/>
</dbReference>
<evidence type="ECO:0000256" key="4">
    <source>
        <dbReference type="ARBA" id="ARBA00023014"/>
    </source>
</evidence>